<dbReference type="Proteomes" id="UP001200307">
    <property type="component" value="Unassembled WGS sequence"/>
</dbReference>
<dbReference type="Proteomes" id="UP000284562">
    <property type="component" value="Unassembled WGS sequence"/>
</dbReference>
<dbReference type="Proteomes" id="UP001206014">
    <property type="component" value="Unassembled WGS sequence"/>
</dbReference>
<reference evidence="3" key="2">
    <citation type="submission" date="2021-12" db="EMBL/GenBank/DDBJ databases">
        <authorList>
            <person name="Lv X."/>
        </authorList>
    </citation>
    <scope>NUCLEOTIDE SEQUENCE</scope>
    <source>
        <strain evidence="3">HF2106</strain>
    </source>
</reference>
<comment type="caution">
    <text evidence="7">The sequence shown here is derived from an EMBL/GenBank/DDBJ whole genome shotgun (WGS) entry which is preliminary data.</text>
</comment>
<dbReference type="EMBL" id="QRNN01000021">
    <property type="protein sequence ID" value="RHK48661.1"/>
    <property type="molecule type" value="Genomic_DNA"/>
</dbReference>
<evidence type="ECO:0000313" key="3">
    <source>
        <dbReference type="EMBL" id="MCE4121524.1"/>
    </source>
</evidence>
<evidence type="ECO:0000313" key="14">
    <source>
        <dbReference type="Proteomes" id="UP000283672"/>
    </source>
</evidence>
<dbReference type="EMBL" id="QSUC01000033">
    <property type="protein sequence ID" value="RGN06484.1"/>
    <property type="molecule type" value="Genomic_DNA"/>
</dbReference>
<evidence type="ECO:0000313" key="16">
    <source>
        <dbReference type="Proteomes" id="UP000284990"/>
    </source>
</evidence>
<evidence type="ECO:0000256" key="1">
    <source>
        <dbReference type="SAM" id="MobiDB-lite"/>
    </source>
</evidence>
<dbReference type="Proteomes" id="UP000285236">
    <property type="component" value="Unassembled WGS sequence"/>
</dbReference>
<dbReference type="AlphaFoldDB" id="A0AA93BDP6"/>
<evidence type="ECO:0000313" key="11">
    <source>
        <dbReference type="EMBL" id="RHL35685.1"/>
    </source>
</evidence>
<dbReference type="EMBL" id="JAJTVO010000005">
    <property type="protein sequence ID" value="MCE4121524.1"/>
    <property type="molecule type" value="Genomic_DNA"/>
</dbReference>
<accession>A0AA93BDP6</accession>
<feature type="chain" id="PRO_5043279313" evidence="2">
    <location>
        <begin position="29"/>
        <end position="191"/>
    </location>
</feature>
<dbReference type="Proteomes" id="UP000261245">
    <property type="component" value="Unassembled WGS sequence"/>
</dbReference>
<evidence type="ECO:0000313" key="10">
    <source>
        <dbReference type="EMBL" id="RHK48661.1"/>
    </source>
</evidence>
<evidence type="ECO:0000313" key="12">
    <source>
        <dbReference type="Proteomes" id="UP000261187"/>
    </source>
</evidence>
<dbReference type="Proteomes" id="UP000283672">
    <property type="component" value="Unassembled WGS sequence"/>
</dbReference>
<evidence type="ECO:0000313" key="4">
    <source>
        <dbReference type="EMBL" id="MCP9500923.1"/>
    </source>
</evidence>
<dbReference type="EMBL" id="QSAQ01000034">
    <property type="protein sequence ID" value="RGW66332.1"/>
    <property type="molecule type" value="Genomic_DNA"/>
</dbReference>
<dbReference type="Proteomes" id="UP000284990">
    <property type="component" value="Unassembled WGS sequence"/>
</dbReference>
<evidence type="ECO:0000313" key="7">
    <source>
        <dbReference type="EMBL" id="RGU93926.1"/>
    </source>
</evidence>
<evidence type="ECO:0000313" key="6">
    <source>
        <dbReference type="EMBL" id="RGN06484.1"/>
    </source>
</evidence>
<evidence type="ECO:0000313" key="9">
    <source>
        <dbReference type="EMBL" id="RHA83736.1"/>
    </source>
</evidence>
<organism evidence="7 17">
    <name type="scientific">Segatella copri</name>
    <dbReference type="NCBI Taxonomy" id="165179"/>
    <lineage>
        <taxon>Bacteria</taxon>
        <taxon>Pseudomonadati</taxon>
        <taxon>Bacteroidota</taxon>
        <taxon>Bacteroidia</taxon>
        <taxon>Bacteroidales</taxon>
        <taxon>Prevotellaceae</taxon>
        <taxon>Segatella</taxon>
    </lineage>
</organism>
<dbReference type="EMBL" id="QROP01000031">
    <property type="protein sequence ID" value="RHL35685.1"/>
    <property type="molecule type" value="Genomic_DNA"/>
</dbReference>
<gene>
    <name evidence="11" type="ORF">DW026_11135</name>
    <name evidence="10" type="ORF">DW064_07075</name>
    <name evidence="9" type="ORF">DW916_12300</name>
    <name evidence="8" type="ORF">DWV60_12265</name>
    <name evidence="7" type="ORF">DWW35_11830</name>
    <name evidence="6" type="ORF">DXB80_11075</name>
    <name evidence="5" type="ORF">DXC61_14175</name>
    <name evidence="3" type="ORF">LYY06_04475</name>
    <name evidence="4" type="ORF">NND11_05070</name>
</gene>
<feature type="signal peptide" evidence="2">
    <location>
        <begin position="1"/>
        <end position="28"/>
    </location>
</feature>
<reference evidence="12 13" key="1">
    <citation type="submission" date="2018-08" db="EMBL/GenBank/DDBJ databases">
        <title>A genome reference for cultivated species of the human gut microbiota.</title>
        <authorList>
            <person name="Zou Y."/>
            <person name="Xue W."/>
            <person name="Luo G."/>
        </authorList>
    </citation>
    <scope>NUCLEOTIDE SEQUENCE [LARGE SCALE GENOMIC DNA]</scope>
    <source>
        <strain evidence="8 18">AF11-14</strain>
        <strain evidence="7 17">AF15-25</strain>
        <strain evidence="11 14">AF38-11</strain>
        <strain evidence="10 15">AF43-2</strain>
        <strain evidence="9 16">AM42-23AC</strain>
        <strain evidence="6 13">OM06-11</strain>
        <strain evidence="5 12">TF06-40</strain>
    </source>
</reference>
<evidence type="ECO:0000313" key="8">
    <source>
        <dbReference type="EMBL" id="RGW66332.1"/>
    </source>
</evidence>
<dbReference type="EMBL" id="QSSA01000043">
    <property type="protein sequence ID" value="RGL54896.1"/>
    <property type="molecule type" value="Genomic_DNA"/>
</dbReference>
<sequence length="191" mass="21102">MNFTMMKFRAMMLCLLVMLFAGSLISCSSDDDDSPKRETPTEDTEVPTSGTAMFYFTPSEGDLLLCDVTVEYTDASGKLQTETITGEWKKQIKFASLPANGTIAIKRSLKANVELAKDHYKFGYTEQSVFYANYASGAKPAGHNHGSSANISIGKDKVEHYVVDRHPVIISYSYTIDKKKDSDGSFVTFGK</sequence>
<keyword evidence="2" id="KW-0732">Signal</keyword>
<reference evidence="4" key="3">
    <citation type="submission" date="2022-07" db="EMBL/GenBank/DDBJ databases">
        <title>Prevotella copri.</title>
        <authorList>
            <person name="Yang C."/>
        </authorList>
    </citation>
    <scope>NUCLEOTIDE SEQUENCE</scope>
    <source>
        <strain evidence="4">HF88</strain>
    </source>
</reference>
<evidence type="ECO:0000313" key="17">
    <source>
        <dbReference type="Proteomes" id="UP000285236"/>
    </source>
</evidence>
<protein>
    <submittedName>
        <fullName evidence="7">Uncharacterized protein</fullName>
    </submittedName>
</protein>
<dbReference type="Proteomes" id="UP000286077">
    <property type="component" value="Unassembled WGS sequence"/>
</dbReference>
<feature type="region of interest" description="Disordered" evidence="1">
    <location>
        <begin position="28"/>
        <end position="48"/>
    </location>
</feature>
<evidence type="ECO:0000313" key="5">
    <source>
        <dbReference type="EMBL" id="RGL54896.1"/>
    </source>
</evidence>
<evidence type="ECO:0000256" key="2">
    <source>
        <dbReference type="SAM" id="SignalP"/>
    </source>
</evidence>
<dbReference type="RefSeq" id="WP_117695685.1">
    <property type="nucleotide sequence ID" value="NZ_CP042464.1"/>
</dbReference>
<dbReference type="EMBL" id="JANDXR010000003">
    <property type="protein sequence ID" value="MCP9500923.1"/>
    <property type="molecule type" value="Genomic_DNA"/>
</dbReference>
<name>A0AA93BDP6_9BACT</name>
<dbReference type="Proteomes" id="UP000261187">
    <property type="component" value="Unassembled WGS sequence"/>
</dbReference>
<evidence type="ECO:0000313" key="18">
    <source>
        <dbReference type="Proteomes" id="UP000286077"/>
    </source>
</evidence>
<evidence type="ECO:0000313" key="15">
    <source>
        <dbReference type="Proteomes" id="UP000284562"/>
    </source>
</evidence>
<proteinExistence type="predicted"/>
<dbReference type="EMBL" id="QSFW01000029">
    <property type="protein sequence ID" value="RHA83736.1"/>
    <property type="molecule type" value="Genomic_DNA"/>
</dbReference>
<dbReference type="PROSITE" id="PS51257">
    <property type="entry name" value="PROKAR_LIPOPROTEIN"/>
    <property type="match status" value="1"/>
</dbReference>
<dbReference type="EMBL" id="QRYP01000036">
    <property type="protein sequence ID" value="RGU93926.1"/>
    <property type="molecule type" value="Genomic_DNA"/>
</dbReference>
<evidence type="ECO:0000313" key="13">
    <source>
        <dbReference type="Proteomes" id="UP000261245"/>
    </source>
</evidence>